<organism evidence="2 3">
    <name type="scientific">Nitratireductor mangrovi</name>
    <dbReference type="NCBI Taxonomy" id="2599600"/>
    <lineage>
        <taxon>Bacteria</taxon>
        <taxon>Pseudomonadati</taxon>
        <taxon>Pseudomonadota</taxon>
        <taxon>Alphaproteobacteria</taxon>
        <taxon>Hyphomicrobiales</taxon>
        <taxon>Phyllobacteriaceae</taxon>
        <taxon>Nitratireductor</taxon>
    </lineage>
</organism>
<sequence length="323" mass="34304">MRRMAIAILVIAVALAAAWFFGPRVSRNAELTFDPAAMGSDVEAWLAESEAKFPDIKDGLAKEIVWAFPASKARTPLAIVYVHGFSASKGEIRPVPDRVAEALGANLFFTRLAGHGRGGPAMADGSVNAWINDYAEALAIGHRLGERVVVIATSTGATIAAWAATRPAFDDEVAGLVLVSPNFGIQAGGATLLTGPWGLQLARLLVGAERGFEPVNEAHERLWTTRYPTEALLPMAAFVDMAAGAPVEKATTPALFIYSDKDAVVRADITDTIAARWGAAHEELKVEDSGDPSNHVIAGDALSPATTEPVANRITEWIRKTVE</sequence>
<dbReference type="InterPro" id="IPR029058">
    <property type="entry name" value="AB_hydrolase_fold"/>
</dbReference>
<dbReference type="InterPro" id="IPR022742">
    <property type="entry name" value="Hydrolase_4"/>
</dbReference>
<dbReference type="OrthoDB" id="5416147at2"/>
<dbReference type="Pfam" id="PF12146">
    <property type="entry name" value="Hydrolase_4"/>
    <property type="match status" value="1"/>
</dbReference>
<dbReference type="KEGG" id="niy:FQ775_04405"/>
<proteinExistence type="predicted"/>
<reference evidence="2" key="1">
    <citation type="submission" date="2020-04" db="EMBL/GenBank/DDBJ databases">
        <title>Nitratireductor sp. nov. isolated from mangrove soil.</title>
        <authorList>
            <person name="Ye Y."/>
        </authorList>
    </citation>
    <scope>NUCLEOTIDE SEQUENCE</scope>
    <source>
        <strain evidence="2">SY7</strain>
    </source>
</reference>
<dbReference type="Gene3D" id="3.40.50.1820">
    <property type="entry name" value="alpha/beta hydrolase"/>
    <property type="match status" value="1"/>
</dbReference>
<evidence type="ECO:0000259" key="1">
    <source>
        <dbReference type="Pfam" id="PF12146"/>
    </source>
</evidence>
<evidence type="ECO:0000313" key="3">
    <source>
        <dbReference type="Proteomes" id="UP000321389"/>
    </source>
</evidence>
<feature type="domain" description="Serine aminopeptidase S33" evidence="1">
    <location>
        <begin position="78"/>
        <end position="286"/>
    </location>
</feature>
<dbReference type="GO" id="GO:0016787">
    <property type="term" value="F:hydrolase activity"/>
    <property type="evidence" value="ECO:0007669"/>
    <property type="project" value="UniProtKB-KW"/>
</dbReference>
<gene>
    <name evidence="2" type="ORF">FQ775_04405</name>
</gene>
<protein>
    <submittedName>
        <fullName evidence="2">Alpha/beta hydrolase</fullName>
    </submittedName>
</protein>
<evidence type="ECO:0000313" key="2">
    <source>
        <dbReference type="EMBL" id="QDY99674.1"/>
    </source>
</evidence>
<dbReference type="Proteomes" id="UP000321389">
    <property type="component" value="Chromosome"/>
</dbReference>
<dbReference type="RefSeq" id="WP_146298328.1">
    <property type="nucleotide sequence ID" value="NZ_CP042301.2"/>
</dbReference>
<accession>A0A5B8KVR2</accession>
<keyword evidence="2" id="KW-0378">Hydrolase</keyword>
<name>A0A5B8KVR2_9HYPH</name>
<keyword evidence="3" id="KW-1185">Reference proteome</keyword>
<dbReference type="SUPFAM" id="SSF53474">
    <property type="entry name" value="alpha/beta-Hydrolases"/>
    <property type="match status" value="1"/>
</dbReference>
<dbReference type="AlphaFoldDB" id="A0A5B8KVR2"/>
<dbReference type="EMBL" id="CP042301">
    <property type="protein sequence ID" value="QDY99674.1"/>
    <property type="molecule type" value="Genomic_DNA"/>
</dbReference>